<sequence>MSSFISKFGSCWRSAAVAPHDAVTDEVKAEQGVTSPRSSKSESAAHWRPALAAIVEDSNGAEWRCKKSSKRKAEKKTSGHQGSFTTKSYGYYDGRDNYW</sequence>
<feature type="region of interest" description="Disordered" evidence="1">
    <location>
        <begin position="62"/>
        <end position="99"/>
    </location>
</feature>
<feature type="compositionally biased region" description="Polar residues" evidence="1">
    <location>
        <begin position="79"/>
        <end position="88"/>
    </location>
</feature>
<gene>
    <name evidence="2" type="ORF">Csa_7G044930</name>
</gene>
<feature type="region of interest" description="Disordered" evidence="1">
    <location>
        <begin position="22"/>
        <end position="46"/>
    </location>
</feature>
<dbReference type="AlphaFoldDB" id="A0A0A0K279"/>
<reference evidence="2 3" key="2">
    <citation type="journal article" date="2009" name="PLoS ONE">
        <title>An integrated genetic and cytogenetic map of the cucumber genome.</title>
        <authorList>
            <person name="Ren Y."/>
            <person name="Zhang Z."/>
            <person name="Liu J."/>
            <person name="Staub J.E."/>
            <person name="Han Y."/>
            <person name="Cheng Z."/>
            <person name="Li X."/>
            <person name="Lu J."/>
            <person name="Miao H."/>
            <person name="Kang H."/>
            <person name="Xie B."/>
            <person name="Gu X."/>
            <person name="Wang X."/>
            <person name="Du Y."/>
            <person name="Jin W."/>
            <person name="Huang S."/>
        </authorList>
    </citation>
    <scope>NUCLEOTIDE SEQUENCE [LARGE SCALE GENOMIC DNA]</scope>
    <source>
        <strain evidence="3">cv. 9930</strain>
    </source>
</reference>
<dbReference type="Proteomes" id="UP000029981">
    <property type="component" value="Chromosome 7"/>
</dbReference>
<keyword evidence="3" id="KW-1185">Reference proteome</keyword>
<evidence type="ECO:0000313" key="2">
    <source>
        <dbReference type="EMBL" id="KGN43553.1"/>
    </source>
</evidence>
<dbReference type="Gramene" id="KGN43553">
    <property type="protein sequence ID" value="KGN43553"/>
    <property type="gene ID" value="Csa_7G044930"/>
</dbReference>
<accession>A0A0A0K279</accession>
<dbReference type="EMBL" id="CM002928">
    <property type="protein sequence ID" value="KGN43553.1"/>
    <property type="molecule type" value="Genomic_DNA"/>
</dbReference>
<reference evidence="2 3" key="1">
    <citation type="journal article" date="2009" name="Nat. Genet.">
        <title>The genome of the cucumber, Cucumis sativus L.</title>
        <authorList>
            <person name="Huang S."/>
            <person name="Li R."/>
            <person name="Zhang Z."/>
            <person name="Li L."/>
            <person name="Gu X."/>
            <person name="Fan W."/>
            <person name="Lucas W.J."/>
            <person name="Wang X."/>
            <person name="Xie B."/>
            <person name="Ni P."/>
            <person name="Ren Y."/>
            <person name="Zhu H."/>
            <person name="Li J."/>
            <person name="Lin K."/>
            <person name="Jin W."/>
            <person name="Fei Z."/>
            <person name="Li G."/>
            <person name="Staub J."/>
            <person name="Kilian A."/>
            <person name="van der Vossen E.A."/>
            <person name="Wu Y."/>
            <person name="Guo J."/>
            <person name="He J."/>
            <person name="Jia Z."/>
            <person name="Ren Y."/>
            <person name="Tian G."/>
            <person name="Lu Y."/>
            <person name="Ruan J."/>
            <person name="Qian W."/>
            <person name="Wang M."/>
            <person name="Huang Q."/>
            <person name="Li B."/>
            <person name="Xuan Z."/>
            <person name="Cao J."/>
            <person name="Asan"/>
            <person name="Wu Z."/>
            <person name="Zhang J."/>
            <person name="Cai Q."/>
            <person name="Bai Y."/>
            <person name="Zhao B."/>
            <person name="Han Y."/>
            <person name="Li Y."/>
            <person name="Li X."/>
            <person name="Wang S."/>
            <person name="Shi Q."/>
            <person name="Liu S."/>
            <person name="Cho W.K."/>
            <person name="Kim J.Y."/>
            <person name="Xu Y."/>
            <person name="Heller-Uszynska K."/>
            <person name="Miao H."/>
            <person name="Cheng Z."/>
            <person name="Zhang S."/>
            <person name="Wu J."/>
            <person name="Yang Y."/>
            <person name="Kang H."/>
            <person name="Li M."/>
            <person name="Liang H."/>
            <person name="Ren X."/>
            <person name="Shi Z."/>
            <person name="Wen M."/>
            <person name="Jian M."/>
            <person name="Yang H."/>
            <person name="Zhang G."/>
            <person name="Yang Z."/>
            <person name="Chen R."/>
            <person name="Liu S."/>
            <person name="Li J."/>
            <person name="Ma L."/>
            <person name="Liu H."/>
            <person name="Zhou Y."/>
            <person name="Zhao J."/>
            <person name="Fang X."/>
            <person name="Li G."/>
            <person name="Fang L."/>
            <person name="Li Y."/>
            <person name="Liu D."/>
            <person name="Zheng H."/>
            <person name="Zhang Y."/>
            <person name="Qin N."/>
            <person name="Li Z."/>
            <person name="Yang G."/>
            <person name="Yang S."/>
            <person name="Bolund L."/>
            <person name="Kristiansen K."/>
            <person name="Zheng H."/>
            <person name="Li S."/>
            <person name="Zhang X."/>
            <person name="Yang H."/>
            <person name="Wang J."/>
            <person name="Sun R."/>
            <person name="Zhang B."/>
            <person name="Jiang S."/>
            <person name="Wang J."/>
            <person name="Du Y."/>
            <person name="Li S."/>
        </authorList>
    </citation>
    <scope>NUCLEOTIDE SEQUENCE [LARGE SCALE GENOMIC DNA]</scope>
    <source>
        <strain evidence="3">cv. 9930</strain>
    </source>
</reference>
<name>A0A0A0K279_CUCSA</name>
<proteinExistence type="predicted"/>
<organism evidence="2 3">
    <name type="scientific">Cucumis sativus</name>
    <name type="common">Cucumber</name>
    <dbReference type="NCBI Taxonomy" id="3659"/>
    <lineage>
        <taxon>Eukaryota</taxon>
        <taxon>Viridiplantae</taxon>
        <taxon>Streptophyta</taxon>
        <taxon>Embryophyta</taxon>
        <taxon>Tracheophyta</taxon>
        <taxon>Spermatophyta</taxon>
        <taxon>Magnoliopsida</taxon>
        <taxon>eudicotyledons</taxon>
        <taxon>Gunneridae</taxon>
        <taxon>Pentapetalae</taxon>
        <taxon>rosids</taxon>
        <taxon>fabids</taxon>
        <taxon>Cucurbitales</taxon>
        <taxon>Cucurbitaceae</taxon>
        <taxon>Benincaseae</taxon>
        <taxon>Cucumis</taxon>
    </lineage>
</organism>
<evidence type="ECO:0000256" key="1">
    <source>
        <dbReference type="SAM" id="MobiDB-lite"/>
    </source>
</evidence>
<reference evidence="2 3" key="4">
    <citation type="journal article" date="2011" name="BMC Genomics">
        <title>RNA-Seq improves annotation of protein-coding genes in the cucumber genome.</title>
        <authorList>
            <person name="Li Z."/>
            <person name="Zhang Z."/>
            <person name="Yan P."/>
            <person name="Huang S."/>
            <person name="Fei Z."/>
            <person name="Lin K."/>
        </authorList>
    </citation>
    <scope>NUCLEOTIDE SEQUENCE [LARGE SCALE GENOMIC DNA]</scope>
    <source>
        <strain evidence="3">cv. 9930</strain>
    </source>
</reference>
<evidence type="ECO:0000313" key="3">
    <source>
        <dbReference type="Proteomes" id="UP000029981"/>
    </source>
</evidence>
<protein>
    <submittedName>
        <fullName evidence="2">Uncharacterized protein</fullName>
    </submittedName>
</protein>
<reference evidence="2 3" key="3">
    <citation type="journal article" date="2010" name="BMC Genomics">
        <title>Transcriptome sequencing and comparative analysis of cucumber flowers with different sex types.</title>
        <authorList>
            <person name="Guo S."/>
            <person name="Zheng Y."/>
            <person name="Joung J.G."/>
            <person name="Liu S."/>
            <person name="Zhang Z."/>
            <person name="Crasta O.R."/>
            <person name="Sobral B.W."/>
            <person name="Xu Y."/>
            <person name="Huang S."/>
            <person name="Fei Z."/>
        </authorList>
    </citation>
    <scope>NUCLEOTIDE SEQUENCE [LARGE SCALE GENOMIC DNA]</scope>
    <source>
        <strain evidence="3">cv. 9930</strain>
    </source>
</reference>